<reference evidence="3" key="1">
    <citation type="journal article" date="2019" name="Int. J. Syst. Evol. Microbiol.">
        <title>The Global Catalogue of Microorganisms (GCM) 10K type strain sequencing project: providing services to taxonomists for standard genome sequencing and annotation.</title>
        <authorList>
            <consortium name="The Broad Institute Genomics Platform"/>
            <consortium name="The Broad Institute Genome Sequencing Center for Infectious Disease"/>
            <person name="Wu L."/>
            <person name="Ma J."/>
        </authorList>
    </citation>
    <scope>NUCLEOTIDE SEQUENCE [LARGE SCALE GENOMIC DNA]</scope>
    <source>
        <strain evidence="3">CGMCC 4.7277</strain>
    </source>
</reference>
<keyword evidence="1" id="KW-1133">Transmembrane helix</keyword>
<gene>
    <name evidence="2" type="ORF">ACFPP7_09745</name>
</gene>
<feature type="transmembrane region" description="Helical" evidence="1">
    <location>
        <begin position="7"/>
        <end position="29"/>
    </location>
</feature>
<dbReference type="RefSeq" id="WP_068833150.1">
    <property type="nucleotide sequence ID" value="NZ_JBHSMX010000013.1"/>
</dbReference>
<keyword evidence="1" id="KW-0472">Membrane</keyword>
<dbReference type="PANTHER" id="PTHR31876:SF26">
    <property type="entry name" value="PROTEIN LIKE COV 2"/>
    <property type="match status" value="1"/>
</dbReference>
<keyword evidence="1" id="KW-0812">Transmembrane</keyword>
<protein>
    <submittedName>
        <fullName evidence="2">DUF502 domain-containing protein</fullName>
    </submittedName>
</protein>
<accession>A0ABW0QAG6</accession>
<dbReference type="InterPro" id="IPR007462">
    <property type="entry name" value="COV1-like"/>
</dbReference>
<dbReference type="Pfam" id="PF04367">
    <property type="entry name" value="DUF502"/>
    <property type="match status" value="1"/>
</dbReference>
<evidence type="ECO:0000256" key="1">
    <source>
        <dbReference type="SAM" id="Phobius"/>
    </source>
</evidence>
<evidence type="ECO:0000313" key="2">
    <source>
        <dbReference type="EMBL" id="MFC5521197.1"/>
    </source>
</evidence>
<dbReference type="EMBL" id="JBHSMX010000013">
    <property type="protein sequence ID" value="MFC5521197.1"/>
    <property type="molecule type" value="Genomic_DNA"/>
</dbReference>
<organism evidence="2 3">
    <name type="scientific">Polaromonas jejuensis</name>
    <dbReference type="NCBI Taxonomy" id="457502"/>
    <lineage>
        <taxon>Bacteria</taxon>
        <taxon>Pseudomonadati</taxon>
        <taxon>Pseudomonadota</taxon>
        <taxon>Betaproteobacteria</taxon>
        <taxon>Burkholderiales</taxon>
        <taxon>Comamonadaceae</taxon>
        <taxon>Polaromonas</taxon>
    </lineage>
</organism>
<dbReference type="PANTHER" id="PTHR31876">
    <property type="entry name" value="COV-LIKE PROTEIN 1"/>
    <property type="match status" value="1"/>
</dbReference>
<sequence>MSSVRRWLLAGLLVLVPLAITLAVLNWIVGTLDQTLLILPAAWHPDKLLGFHIPGFGVLLMLAIVLLMGAIASNFFGRKLVHWGNSLLHRIPIVRSIYSSVKQVSDTVFSENGNAFRKALLVQWPREGVWTIGFLTGLPGGDVANHLHGEYLSVYVPTTPNPTGGYFVMLKKSECIELRMSVDEALTYVISMGVVVPAKPATSPLNPPL</sequence>
<name>A0ABW0QAG6_9BURK</name>
<feature type="transmembrane region" description="Helical" evidence="1">
    <location>
        <begin position="49"/>
        <end position="72"/>
    </location>
</feature>
<keyword evidence="3" id="KW-1185">Reference proteome</keyword>
<dbReference type="Proteomes" id="UP001596084">
    <property type="component" value="Unassembled WGS sequence"/>
</dbReference>
<evidence type="ECO:0000313" key="3">
    <source>
        <dbReference type="Proteomes" id="UP001596084"/>
    </source>
</evidence>
<comment type="caution">
    <text evidence="2">The sequence shown here is derived from an EMBL/GenBank/DDBJ whole genome shotgun (WGS) entry which is preliminary data.</text>
</comment>
<proteinExistence type="predicted"/>